<accession>A0ABZ0A0K5</accession>
<sequence>MSWREPLPAACWNAEAVFSIIPVEAETPSDSVFNATHSALPILRREKIDRHAGAVVDENVLLDAVNQQPADYPVLPILGRSGAGKSHLVRWLRMNLELKPGTRLVFVPKHRTSLRGILELVLKHAPQARAAELRRRVDAAVDSLGNEQEARLRLRSELATLIETRGAQPGVHSSEEAELRQYLASSLPALLLDPWFRSSLLADNGAIARLVKEKLRGKDETNKEDAFGFTADDVRLSVDDVRHASREAQDIAGALASDDELPRLAADMLNEQLSQAVSAVFGLGGDDLKNLLVELRLELAREGAELLLLIEDFSIFQGIQGGLIDAITLVPSADLAVCPMRVVMAVTTGYFTNHLPDTVKTRTYVAFDLDLPVGTDRQVDAAAFAAPYLNAVRVGAAALEAARRVGDDVPNACVECPVTDRCHSAFGAVDGVGIFPFNRESLVRAIRSKSGVDGGFVARDVLTRVLRPVLHRDREAIAAGDFPTEFFAREFATGAEGLLDIEDEARLERSEDPPSTNERRKRLVRFWGSEGGAQNLAGTIHQAFNVPAVGGLTTERKVAKPPRLRLEDADIVNSEPAPEIPMLVAAVDRWIETGEIQQVVRNELRRIVHALVVERIDFDDGCWGRAPWTDPSRAMPAFPQTAIHLGESPKGAEGRLVGLTIEGGTSRDARALRALAWYSKSGSWRLVPNGAALQRLAYEKLEEWSTSVSQRLLPGRESESPELVAVVYALDAGAQILGVPGAYRDDLVDRVAAIVDMGETGGKGGETWPAFAPLVNSARTGGVAAAADREQLRNRLLRLASFSQGGKPLALDIPRIARALKQAEQFSGIPGDLTEEVERHLAVLAAQLAKLDDFANSAQEALPDLDAIGADIREATAVVNDLLDRAASANLLPSGVSPAVVRQVGREIKDGDIAAVARVRQRLIDWANLSQREKLRVLTMDWHAPASRVLAWSAAADHALTKTEAALVADVGGRLQPELERAGQRLDAALQRACFELDGLLAGDADVLA</sequence>
<dbReference type="EMBL" id="CP134876">
    <property type="protein sequence ID" value="WNM40912.1"/>
    <property type="molecule type" value="Genomic_DNA"/>
</dbReference>
<dbReference type="RefSeq" id="WP_313722849.1">
    <property type="nucleotide sequence ID" value="NZ_CP134876.1"/>
</dbReference>
<dbReference type="Proteomes" id="UP001303001">
    <property type="component" value="Chromosome"/>
</dbReference>
<organism evidence="1 2">
    <name type="scientific">Micromonospora halotolerans</name>
    <dbReference type="NCBI Taxonomy" id="709879"/>
    <lineage>
        <taxon>Bacteria</taxon>
        <taxon>Bacillati</taxon>
        <taxon>Actinomycetota</taxon>
        <taxon>Actinomycetes</taxon>
        <taxon>Micromonosporales</taxon>
        <taxon>Micromonosporaceae</taxon>
        <taxon>Micromonospora</taxon>
    </lineage>
</organism>
<dbReference type="NCBIfam" id="NF041065">
    <property type="entry name" value="DpdH"/>
    <property type="match status" value="1"/>
</dbReference>
<evidence type="ECO:0000313" key="2">
    <source>
        <dbReference type="Proteomes" id="UP001303001"/>
    </source>
</evidence>
<evidence type="ECO:0000313" key="1">
    <source>
        <dbReference type="EMBL" id="WNM40912.1"/>
    </source>
</evidence>
<name>A0ABZ0A0K5_9ACTN</name>
<reference evidence="1 2" key="1">
    <citation type="submission" date="2023-09" db="EMBL/GenBank/DDBJ databases">
        <title>Micromonospora halotolerans DSM 45598 genome sequence.</title>
        <authorList>
            <person name="Mo P."/>
        </authorList>
    </citation>
    <scope>NUCLEOTIDE SEQUENCE [LARGE SCALE GENOMIC DNA]</scope>
    <source>
        <strain evidence="1 2">DSM 45598</strain>
    </source>
</reference>
<protein>
    <submittedName>
        <fullName evidence="1">Protein DpdH</fullName>
    </submittedName>
</protein>
<proteinExistence type="predicted"/>
<keyword evidence="2" id="KW-1185">Reference proteome</keyword>
<gene>
    <name evidence="1" type="primary">dpdH</name>
    <name evidence="1" type="ORF">RMN56_06055</name>
</gene>